<dbReference type="Pfam" id="PF02383">
    <property type="entry name" value="Syja_N"/>
    <property type="match status" value="1"/>
</dbReference>
<dbReference type="GO" id="GO:0045334">
    <property type="term" value="C:clathrin-coated endocytic vesicle"/>
    <property type="evidence" value="ECO:0007669"/>
    <property type="project" value="TreeGrafter"/>
</dbReference>
<dbReference type="OrthoDB" id="405996at2759"/>
<proteinExistence type="predicted"/>
<feature type="domain" description="HSac2" evidence="2">
    <location>
        <begin position="473"/>
        <end position="618"/>
    </location>
</feature>
<protein>
    <submittedName>
        <fullName evidence="5">SAC domain-containing protein</fullName>
    </submittedName>
</protein>
<accession>A0A3P8BB42</accession>
<accession>A0A183GB11</accession>
<dbReference type="InterPro" id="IPR034753">
    <property type="entry name" value="hSac2"/>
</dbReference>
<dbReference type="PANTHER" id="PTHR45662:SF8">
    <property type="entry name" value="PHOSPHATIDYLINOSITIDE PHOSPHATASE SAC2"/>
    <property type="match status" value="1"/>
</dbReference>
<name>A0A183GB11_HELPZ</name>
<dbReference type="GO" id="GO:0046856">
    <property type="term" value="P:phosphatidylinositol dephosphorylation"/>
    <property type="evidence" value="ECO:0007669"/>
    <property type="project" value="TreeGrafter"/>
</dbReference>
<keyword evidence="4" id="KW-1185">Reference proteome</keyword>
<evidence type="ECO:0000259" key="2">
    <source>
        <dbReference type="PROSITE" id="PS51791"/>
    </source>
</evidence>
<gene>
    <name evidence="3" type="ORF">HPBE_LOCUS19250</name>
</gene>
<dbReference type="PANTHER" id="PTHR45662">
    <property type="entry name" value="PHOSPHATIDYLINOSITIDE PHOSPHATASE SAC1"/>
    <property type="match status" value="1"/>
</dbReference>
<dbReference type="GO" id="GO:2001135">
    <property type="term" value="P:regulation of endocytic recycling"/>
    <property type="evidence" value="ECO:0007669"/>
    <property type="project" value="TreeGrafter"/>
</dbReference>
<dbReference type="PROSITE" id="PS50275">
    <property type="entry name" value="SAC"/>
    <property type="match status" value="1"/>
</dbReference>
<dbReference type="GO" id="GO:0005769">
    <property type="term" value="C:early endosome"/>
    <property type="evidence" value="ECO:0007669"/>
    <property type="project" value="TreeGrafter"/>
</dbReference>
<dbReference type="PROSITE" id="PS51791">
    <property type="entry name" value="HSAC2"/>
    <property type="match status" value="1"/>
</dbReference>
<dbReference type="GO" id="GO:0043812">
    <property type="term" value="F:phosphatidylinositol-4-phosphate phosphatase activity"/>
    <property type="evidence" value="ECO:0007669"/>
    <property type="project" value="TreeGrafter"/>
</dbReference>
<sequence length="697" mass="79326">MVAESSSQRLKQGTGKLLKFMQNKIGSPQKHFALLDEILRLFNDHPSFYFCFGRDITHSTQRHFSMRDSDSDERFFWNRLLLKDLLDELIHQELAKKWIVPIVQGNISCDSLSVGGDPLVDSSLNITLISRRSVRRAGVRYLRRGIDTESNVANFVETELILDIFGHHLSFVQIRGSVPVFWSQKGFKYRPPLSIDKHLTESMPYFTTHMQELIHRYGGPLVAVNLVDQAGRELKLATSFLEHAIKMDCSDVHLISFDLHRHCRGLRFDKINDLISHLQDLLAQIGYCWVDKTGEVVKIQRGVVRTNCVDCLDRTNVVQGAISQWVCMQQAQRLGMFGPLCEPPEALVTLLQHMWADNGDAISTQACHSSGHGLQRLLAEHSEIQFQYAGTAALKGDVTRSGERRITGIMKDGYNSASRYYLSHVRDSSRQKAINALLGYKDQGKWLKHLTNLDVILQYVTGSESMVESDSDSEEDENVCRLVAETIHFLLPEGEVVVGGWALCDSQRNADAIDSILLLTRTTLYVALYDDDSEKLDDVKIVPLHDIGSIEIGRTSKSSRLHLRLCYLEDTFVWRAGRTRVFNNVAIRIRTLEEAAEYTESIAEQVLLVKPYRLVALRNFIEIRRRWCSRREVCAEQYQNIHDWSVCRIGQKASASSEIVELLADLSEKRKPLICPPVVYLSCRSSAHSYRLEIQSS</sequence>
<dbReference type="Proteomes" id="UP000050761">
    <property type="component" value="Unassembled WGS sequence"/>
</dbReference>
<evidence type="ECO:0000313" key="3">
    <source>
        <dbReference type="EMBL" id="VDP14520.1"/>
    </source>
</evidence>
<dbReference type="EMBL" id="UZAH01031232">
    <property type="protein sequence ID" value="VDP14520.1"/>
    <property type="molecule type" value="Genomic_DNA"/>
</dbReference>
<reference evidence="3 4" key="1">
    <citation type="submission" date="2018-11" db="EMBL/GenBank/DDBJ databases">
        <authorList>
            <consortium name="Pathogen Informatics"/>
        </authorList>
    </citation>
    <scope>NUCLEOTIDE SEQUENCE [LARGE SCALE GENOMIC DNA]</scope>
</reference>
<organism evidence="4 5">
    <name type="scientific">Heligmosomoides polygyrus</name>
    <name type="common">Parasitic roundworm</name>
    <dbReference type="NCBI Taxonomy" id="6339"/>
    <lineage>
        <taxon>Eukaryota</taxon>
        <taxon>Metazoa</taxon>
        <taxon>Ecdysozoa</taxon>
        <taxon>Nematoda</taxon>
        <taxon>Chromadorea</taxon>
        <taxon>Rhabditida</taxon>
        <taxon>Rhabditina</taxon>
        <taxon>Rhabditomorpha</taxon>
        <taxon>Strongyloidea</taxon>
        <taxon>Heligmosomidae</taxon>
        <taxon>Heligmosomoides</taxon>
    </lineage>
</organism>
<evidence type="ECO:0000313" key="5">
    <source>
        <dbReference type="WBParaSite" id="HPBE_0001925101-mRNA-1"/>
    </source>
</evidence>
<dbReference type="AlphaFoldDB" id="A0A183GB11"/>
<evidence type="ECO:0000313" key="4">
    <source>
        <dbReference type="Proteomes" id="UP000050761"/>
    </source>
</evidence>
<dbReference type="Pfam" id="PF12456">
    <property type="entry name" value="hSac2"/>
    <property type="match status" value="1"/>
</dbReference>
<evidence type="ECO:0000259" key="1">
    <source>
        <dbReference type="PROSITE" id="PS50275"/>
    </source>
</evidence>
<reference evidence="5" key="2">
    <citation type="submission" date="2019-09" db="UniProtKB">
        <authorList>
            <consortium name="WormBaseParasite"/>
        </authorList>
    </citation>
    <scope>IDENTIFICATION</scope>
</reference>
<dbReference type="InterPro" id="IPR002013">
    <property type="entry name" value="SAC_dom"/>
</dbReference>
<dbReference type="InterPro" id="IPR022158">
    <property type="entry name" value="Inositol_phosphatase"/>
</dbReference>
<dbReference type="WBParaSite" id="HPBE_0001925101-mRNA-1">
    <property type="protein sequence ID" value="HPBE_0001925101-mRNA-1"/>
    <property type="gene ID" value="HPBE_0001925101"/>
</dbReference>
<feature type="domain" description="SAC" evidence="1">
    <location>
        <begin position="39"/>
        <end position="368"/>
    </location>
</feature>